<sequence>MRDNDSSAICSGHPAATCVPLMAASSRRMLQQPMCLHDLEAQLQQMWDDMPQDTIWNLYVSMAARITSCIPARGGPTAY</sequence>
<name>A0A8J6BBZ4_ELECQ</name>
<dbReference type="GO" id="GO:0003676">
    <property type="term" value="F:nucleic acid binding"/>
    <property type="evidence" value="ECO:0007669"/>
    <property type="project" value="InterPro"/>
</dbReference>
<evidence type="ECO:0000313" key="1">
    <source>
        <dbReference type="EMBL" id="KAG9460775.1"/>
    </source>
</evidence>
<gene>
    <name evidence="1" type="ORF">GDO78_019647</name>
</gene>
<evidence type="ECO:0000313" key="2">
    <source>
        <dbReference type="Proteomes" id="UP000770717"/>
    </source>
</evidence>
<reference evidence="1" key="1">
    <citation type="thesis" date="2020" institute="ProQuest LLC" country="789 East Eisenhower Parkway, Ann Arbor, MI, USA">
        <title>Comparative Genomics and Chromosome Evolution.</title>
        <authorList>
            <person name="Mudd A.B."/>
        </authorList>
    </citation>
    <scope>NUCLEOTIDE SEQUENCE</scope>
    <source>
        <strain evidence="1">HN-11 Male</strain>
        <tissue evidence="1">Kidney and liver</tissue>
    </source>
</reference>
<protein>
    <submittedName>
        <fullName evidence="1">Uncharacterized protein</fullName>
    </submittedName>
</protein>
<keyword evidence="2" id="KW-1185">Reference proteome</keyword>
<proteinExistence type="predicted"/>
<comment type="caution">
    <text evidence="1">The sequence shown here is derived from an EMBL/GenBank/DDBJ whole genome shotgun (WGS) entry which is preliminary data.</text>
</comment>
<dbReference type="OrthoDB" id="25402at2759"/>
<dbReference type="AlphaFoldDB" id="A0A8J6BBZ4"/>
<dbReference type="EMBL" id="WNTK01041326">
    <property type="protein sequence ID" value="KAG9460775.1"/>
    <property type="molecule type" value="Genomic_DNA"/>
</dbReference>
<dbReference type="Gene3D" id="3.30.420.10">
    <property type="entry name" value="Ribonuclease H-like superfamily/Ribonuclease H"/>
    <property type="match status" value="1"/>
</dbReference>
<dbReference type="InterPro" id="IPR036397">
    <property type="entry name" value="RNaseH_sf"/>
</dbReference>
<organism evidence="1 2">
    <name type="scientific">Eleutherodactylus coqui</name>
    <name type="common">Puerto Rican coqui</name>
    <dbReference type="NCBI Taxonomy" id="57060"/>
    <lineage>
        <taxon>Eukaryota</taxon>
        <taxon>Metazoa</taxon>
        <taxon>Chordata</taxon>
        <taxon>Craniata</taxon>
        <taxon>Vertebrata</taxon>
        <taxon>Euteleostomi</taxon>
        <taxon>Amphibia</taxon>
        <taxon>Batrachia</taxon>
        <taxon>Anura</taxon>
        <taxon>Neobatrachia</taxon>
        <taxon>Hyloidea</taxon>
        <taxon>Eleutherodactylidae</taxon>
        <taxon>Eleutherodactylinae</taxon>
        <taxon>Eleutherodactylus</taxon>
        <taxon>Eleutherodactylus</taxon>
    </lineage>
</organism>
<accession>A0A8J6BBZ4</accession>
<dbReference type="Proteomes" id="UP000770717">
    <property type="component" value="Unassembled WGS sequence"/>
</dbReference>